<keyword evidence="11" id="KW-1185">Reference proteome</keyword>
<evidence type="ECO:0000256" key="3">
    <source>
        <dbReference type="ARBA" id="ARBA00022792"/>
    </source>
</evidence>
<reference evidence="11" key="1">
    <citation type="submission" date="2016-05" db="EMBL/GenBank/DDBJ databases">
        <title>Comparative genomics of biotechnologically important yeasts.</title>
        <authorList>
            <consortium name="DOE Joint Genome Institute"/>
            <person name="Riley R."/>
            <person name="Haridas S."/>
            <person name="Wolfe K.H."/>
            <person name="Lopes M.R."/>
            <person name="Hittinger C.T."/>
            <person name="Goker M."/>
            <person name="Salamov A."/>
            <person name="Wisecaver J."/>
            <person name="Long T.M."/>
            <person name="Aerts A.L."/>
            <person name="Barry K."/>
            <person name="Choi C."/>
            <person name="Clum A."/>
            <person name="Coughlan A.Y."/>
            <person name="Deshpande S."/>
            <person name="Douglass A.P."/>
            <person name="Hanson S.J."/>
            <person name="Klenk H.-P."/>
            <person name="Labutti K."/>
            <person name="Lapidus A."/>
            <person name="Lindquist E."/>
            <person name="Lipzen A."/>
            <person name="Meier-Kolthoff J.P."/>
            <person name="Ohm R.A."/>
            <person name="Otillar R.P."/>
            <person name="Pangilinan J."/>
            <person name="Peng Y."/>
            <person name="Rokas A."/>
            <person name="Rosa C.A."/>
            <person name="Scheuner C."/>
            <person name="Sibirny A.A."/>
            <person name="Slot J.C."/>
            <person name="Stielow J.B."/>
            <person name="Sun H."/>
            <person name="Kurtzman C.P."/>
            <person name="Blackwell M."/>
            <person name="Grigoriev I.V."/>
            <person name="Jeffries T.W."/>
        </authorList>
    </citation>
    <scope>NUCLEOTIDE SEQUENCE [LARGE SCALE GENOMIC DNA]</scope>
    <source>
        <strain evidence="11">NRRL Y-12698</strain>
    </source>
</reference>
<keyword evidence="2 8" id="KW-0812">Transmembrane</keyword>
<evidence type="ECO:0000256" key="2">
    <source>
        <dbReference type="ARBA" id="ARBA00022692"/>
    </source>
</evidence>
<dbReference type="GO" id="GO:0005743">
    <property type="term" value="C:mitochondrial inner membrane"/>
    <property type="evidence" value="ECO:0007669"/>
    <property type="project" value="UniProtKB-SubCell"/>
</dbReference>
<comment type="subcellular location">
    <subcellularLocation>
        <location evidence="1">Mitochondrion inner membrane</location>
        <topology evidence="1">Single-pass membrane protein</topology>
    </subcellularLocation>
</comment>
<accession>A0A1E3QSR6</accession>
<dbReference type="Pfam" id="PF07766">
    <property type="entry name" value="LETM1_RBD"/>
    <property type="match status" value="1"/>
</dbReference>
<dbReference type="GeneID" id="30150614"/>
<dbReference type="GO" id="GO:0043022">
    <property type="term" value="F:ribosome binding"/>
    <property type="evidence" value="ECO:0007669"/>
    <property type="project" value="InterPro"/>
</dbReference>
<evidence type="ECO:0000256" key="5">
    <source>
        <dbReference type="ARBA" id="ARBA00023128"/>
    </source>
</evidence>
<evidence type="ECO:0000256" key="8">
    <source>
        <dbReference type="SAM" id="Phobius"/>
    </source>
</evidence>
<dbReference type="PANTHER" id="PTHR14009">
    <property type="entry name" value="LEUCINE ZIPPER-EF-HAND CONTAINING TRANSMEMBRANE PROTEIN"/>
    <property type="match status" value="1"/>
</dbReference>
<dbReference type="EMBL" id="KV454431">
    <property type="protein sequence ID" value="ODQ80062.1"/>
    <property type="molecule type" value="Genomic_DNA"/>
</dbReference>
<name>A0A1E3QSR6_9ASCO</name>
<dbReference type="Proteomes" id="UP000094336">
    <property type="component" value="Unassembled WGS sequence"/>
</dbReference>
<dbReference type="GO" id="GO:1902600">
    <property type="term" value="P:proton transmembrane transport"/>
    <property type="evidence" value="ECO:0007669"/>
    <property type="project" value="EnsemblFungi"/>
</dbReference>
<dbReference type="AlphaFoldDB" id="A0A1E3QSR6"/>
<evidence type="ECO:0000313" key="11">
    <source>
        <dbReference type="Proteomes" id="UP000094336"/>
    </source>
</evidence>
<keyword evidence="6 8" id="KW-0472">Membrane</keyword>
<gene>
    <name evidence="10" type="ORF">BABINDRAFT_8235</name>
</gene>
<keyword evidence="3" id="KW-0999">Mitochondrion inner membrane</keyword>
<dbReference type="GO" id="GO:0032979">
    <property type="term" value="P:protein insertion into mitochondrial inner membrane from matrix"/>
    <property type="evidence" value="ECO:0007669"/>
    <property type="project" value="EnsemblFungi"/>
</dbReference>
<evidence type="ECO:0000256" key="6">
    <source>
        <dbReference type="ARBA" id="ARBA00023136"/>
    </source>
</evidence>
<evidence type="ECO:0000256" key="1">
    <source>
        <dbReference type="ARBA" id="ARBA00004434"/>
    </source>
</evidence>
<evidence type="ECO:0000256" key="4">
    <source>
        <dbReference type="ARBA" id="ARBA00022989"/>
    </source>
</evidence>
<proteinExistence type="predicted"/>
<evidence type="ECO:0000313" key="10">
    <source>
        <dbReference type="EMBL" id="ODQ80062.1"/>
    </source>
</evidence>
<keyword evidence="5 7" id="KW-0496">Mitochondrion</keyword>
<feature type="domain" description="Letm1 RBD" evidence="9">
    <location>
        <begin position="170"/>
        <end position="377"/>
    </location>
</feature>
<dbReference type="RefSeq" id="XP_018985390.1">
    <property type="nucleotide sequence ID" value="XM_019132761.1"/>
</dbReference>
<dbReference type="PANTHER" id="PTHR14009:SF11">
    <property type="entry name" value="LETM1 DOMAIN-CONTAINING PROTEIN YLH47, MITOCHONDRIAL"/>
    <property type="match status" value="1"/>
</dbReference>
<evidence type="ECO:0000259" key="9">
    <source>
        <dbReference type="PROSITE" id="PS51758"/>
    </source>
</evidence>
<dbReference type="GO" id="GO:0006813">
    <property type="term" value="P:potassium ion transport"/>
    <property type="evidence" value="ECO:0007669"/>
    <property type="project" value="EnsemblFungi"/>
</dbReference>
<dbReference type="GO" id="GO:0030003">
    <property type="term" value="P:intracellular monoatomic cation homeostasis"/>
    <property type="evidence" value="ECO:0007669"/>
    <property type="project" value="TreeGrafter"/>
</dbReference>
<dbReference type="OrthoDB" id="275278at2759"/>
<sequence length="447" mass="50506">MLLNIARGIPGIRALRIGRTLSVRTAPTARLLSIARYNYSLNTVWLCQNRYNSSVATPPTPEPKESKLTQIWAKVKHEAQHYWNGTKLLGLEMKISSKLVFKMVKGYGLSRREYKQLERTTTDIIRLIPFSMFVIIPFAEILLPFALKLFPNLLPSTYQTAGEKEKKLALLRKSRKDVARTLNGIFQKTKFQLPSTVTDAEKLAFQQFFATVRDNDANVALTQDISREQLILVARLFKDDVVLDNLSRDQLVALAKYIQLNTFGSQPQLLRYRIRHKMLTIKNDDKAIDYEGVESLTLAELQAACAMRGMKVVSVQADKLKANLQSLLDLRLHEKIPSTLLLLSTAYAYRTDGPTASTEDVDTLYDALAAVLSSIPVELYHETALNVNEVGSTEHTAKKMAVLKEQEELIKSESSQSSDDIHIQVKDKLNLDEEVEAKEVEAPKEEK</sequence>
<dbReference type="STRING" id="984486.A0A1E3QSR6"/>
<feature type="transmembrane region" description="Helical" evidence="8">
    <location>
        <begin position="124"/>
        <end position="147"/>
    </location>
</feature>
<dbReference type="PROSITE" id="PS51758">
    <property type="entry name" value="LETM1_RBD"/>
    <property type="match status" value="1"/>
</dbReference>
<organism evidence="10 11">
    <name type="scientific">Babjeviella inositovora NRRL Y-12698</name>
    <dbReference type="NCBI Taxonomy" id="984486"/>
    <lineage>
        <taxon>Eukaryota</taxon>
        <taxon>Fungi</taxon>
        <taxon>Dikarya</taxon>
        <taxon>Ascomycota</taxon>
        <taxon>Saccharomycotina</taxon>
        <taxon>Pichiomycetes</taxon>
        <taxon>Serinales incertae sedis</taxon>
        <taxon>Babjeviella</taxon>
    </lineage>
</organism>
<dbReference type="InterPro" id="IPR044202">
    <property type="entry name" value="LETM1/MDM38-like"/>
</dbReference>
<keyword evidence="4 8" id="KW-1133">Transmembrane helix</keyword>
<dbReference type="InterPro" id="IPR033122">
    <property type="entry name" value="LETM1-like_RBD"/>
</dbReference>
<protein>
    <recommendedName>
        <fullName evidence="9">Letm1 RBD domain-containing protein</fullName>
    </recommendedName>
</protein>
<evidence type="ECO:0000256" key="7">
    <source>
        <dbReference type="PROSITE-ProRule" id="PRU01094"/>
    </source>
</evidence>